<evidence type="ECO:0007829" key="15">
    <source>
        <dbReference type="PDB" id="8SNB"/>
    </source>
</evidence>
<dbReference type="EMBL" id="U38523">
    <property type="protein sequence ID" value="AAB02680.1"/>
    <property type="molecule type" value="mRNA"/>
</dbReference>
<organism evidence="12">
    <name type="scientific">Strongylocentrotus purpuratus</name>
    <name type="common">Purple sea urchin</name>
    <dbReference type="NCBI Taxonomy" id="7668"/>
    <lineage>
        <taxon>Eukaryota</taxon>
        <taxon>Metazoa</taxon>
        <taxon>Echinodermata</taxon>
        <taxon>Eleutherozoa</taxon>
        <taxon>Echinozoa</taxon>
        <taxon>Echinoidea</taxon>
        <taxon>Euechinoidea</taxon>
        <taxon>Echinacea</taxon>
        <taxon>Camarodonta</taxon>
        <taxon>Echinidea</taxon>
        <taxon>Strongylocentrotidae</taxon>
        <taxon>Strongylocentrotus</taxon>
    </lineage>
</organism>
<evidence type="ECO:0000256" key="8">
    <source>
        <dbReference type="ARBA" id="ARBA00023273"/>
    </source>
</evidence>
<dbReference type="RefSeq" id="XP_782318.1">
    <property type="nucleotide sequence ID" value="XM_777225.4"/>
</dbReference>
<dbReference type="PANTHER" id="PTHR19960:SF25">
    <property type="entry name" value="TEKTIN-1"/>
    <property type="match status" value="1"/>
</dbReference>
<dbReference type="CTD" id="83659"/>
<keyword evidence="3" id="KW-0963">Cytoplasm</keyword>
<dbReference type="InterPro" id="IPR000435">
    <property type="entry name" value="Tektins"/>
</dbReference>
<dbReference type="STRING" id="7668.Q26623"/>
<dbReference type="SMR" id="Q26623"/>
<reference evidence="15" key="4">
    <citation type="journal article" date="2023" name="Cell">
        <title>Structural specializations of the sperm tail.</title>
        <authorList>
            <person name="Leung M.R."/>
            <person name="Zeng J."/>
            <person name="Wang X."/>
            <person name="Roelofs M.C."/>
            <person name="Huang W."/>
            <person name="Zenezini Chiozzi R."/>
            <person name="Hevler J.F."/>
            <person name="Heck A.J.R."/>
            <person name="Dutcher S.K."/>
            <person name="Brown A."/>
            <person name="Zhang R."/>
            <person name="Zeev-Ben-Mordehai T."/>
        </authorList>
    </citation>
    <scope>STRUCTURE BY ELECTRON MICROSCOPY (3.30 ANGSTROMS)</scope>
</reference>
<dbReference type="GO" id="GO:0060271">
    <property type="term" value="P:cilium assembly"/>
    <property type="evidence" value="ECO:0000318"/>
    <property type="project" value="GO_Central"/>
</dbReference>
<dbReference type="KEGG" id="spu:576964"/>
<keyword evidence="7" id="KW-0206">Cytoskeleton</keyword>
<evidence type="ECO:0000256" key="4">
    <source>
        <dbReference type="ARBA" id="ARBA00022846"/>
    </source>
</evidence>
<evidence type="ECO:0000256" key="5">
    <source>
        <dbReference type="ARBA" id="ARBA00023054"/>
    </source>
</evidence>
<evidence type="ECO:0000256" key="10">
    <source>
        <dbReference type="RuleBase" id="RU367040"/>
    </source>
</evidence>
<evidence type="ECO:0000256" key="7">
    <source>
        <dbReference type="ARBA" id="ARBA00023212"/>
    </source>
</evidence>
<protein>
    <recommendedName>
        <fullName evidence="10">Tektin</fullName>
    </recommendedName>
</protein>
<keyword evidence="15" id="KW-0002">3D-structure</keyword>
<sequence>MSKLIKAPQRFTHGEWNYSNHANYNSAEKQRASAERLIDESDRLIDETDEATKKTQRDVNKKFEQRLDDVTYWKDELDRKLKDSKDEIEMLLAYKTRLENALEACREPLAIVNQCLNDREGRIGIDLVHDDVEKNLLKEREVIMGVMALLQKTLDQVIEQIRIMRSRRYNLEKDLTDKFGALDIDQDCRNLRDDNSTLQFKGGVAKIETNSVTPEDWQSFSNENILKAERDRKNSADLRAVVDSLLKTTADDMQQQVDDTNLAFSKRIRETDMTKGKLETHLAKVEGQMREMEENIQKLQKGVDDKMGPKKLSETRLDARTNRPNVELCRDPVQYRLIGEVTEINTSIARLQATLAQAQSELKGLIRNQLNLQEDIDIKSQSLNVDDTQCMTLRRSINIKRY</sequence>
<evidence type="ECO:0000313" key="12">
    <source>
        <dbReference type="EMBL" id="AAB02680.1"/>
    </source>
</evidence>
<dbReference type="eggNOG" id="KOG2685">
    <property type="taxonomic scope" value="Eukaryota"/>
</dbReference>
<dbReference type="Proteomes" id="UP000007110">
    <property type="component" value="Unassembled WGS sequence"/>
</dbReference>
<dbReference type="PANTHER" id="PTHR19960">
    <property type="entry name" value="TEKTIN"/>
    <property type="match status" value="1"/>
</dbReference>
<feature type="coiled-coil region" evidence="11">
    <location>
        <begin position="24"/>
        <end position="94"/>
    </location>
</feature>
<evidence type="ECO:0000256" key="3">
    <source>
        <dbReference type="ARBA" id="ARBA00022490"/>
    </source>
</evidence>
<dbReference type="FunCoup" id="Q26623">
    <property type="interactions" value="717"/>
</dbReference>
<comment type="similarity">
    <text evidence="2 10">Belongs to the tektin family.</text>
</comment>
<keyword evidence="8 10" id="KW-0966">Cell projection</keyword>
<keyword evidence="5 11" id="KW-0175">Coiled coil</keyword>
<keyword evidence="14" id="KW-1185">Reference proteome</keyword>
<evidence type="ECO:0000256" key="2">
    <source>
        <dbReference type="ARBA" id="ARBA00007209"/>
    </source>
</evidence>
<dbReference type="PDB" id="8SNB">
    <property type="method" value="EM"/>
    <property type="resolution" value="3.30 A"/>
    <property type="chains" value="8Q/8R/8S/8T/8U=1-402"/>
</dbReference>
<feature type="coiled-coil region" evidence="11">
    <location>
        <begin position="275"/>
        <end position="302"/>
    </location>
</feature>
<dbReference type="OrthoDB" id="10054259at2759"/>
<proteinExistence type="evidence at protein level"/>
<keyword evidence="4 10" id="KW-0282">Flagellum</keyword>
<reference evidence="14" key="2">
    <citation type="submission" date="2015-02" db="EMBL/GenBank/DDBJ databases">
        <title>Genome sequencing for Strongylocentrotus purpuratus.</title>
        <authorList>
            <person name="Murali S."/>
            <person name="Liu Y."/>
            <person name="Vee V."/>
            <person name="English A."/>
            <person name="Wang M."/>
            <person name="Skinner E."/>
            <person name="Han Y."/>
            <person name="Muzny D.M."/>
            <person name="Worley K.C."/>
            <person name="Gibbs R.A."/>
        </authorList>
    </citation>
    <scope>NUCLEOTIDE SEQUENCE</scope>
</reference>
<name>Q26623_STRPU</name>
<dbReference type="EnsemblMetazoa" id="XM_777225">
    <property type="protein sequence ID" value="XP_782318"/>
    <property type="gene ID" value="LOC576964"/>
</dbReference>
<comment type="function">
    <text evidence="9">Microtubule inner protein (MIP) part of the dynein-decorated doublet microtubules (DMTs) in cilia and flagellar axoneme. Forms filamentous polymers in the walls of ciliary and flagellar microtubules.</text>
</comment>
<reference evidence="12" key="1">
    <citation type="journal article" date="1996" name="J. Mol. Biol.">
        <title>Structural comparison of tektins and evidence for their determination of complex spacings in flagellar microtubules.</title>
        <authorList>
            <person name="Norrander J.M."/>
            <person name="Perrone C.A."/>
            <person name="Amos L.A."/>
            <person name="Linck R.W."/>
        </authorList>
    </citation>
    <scope>NUCLEOTIDE SEQUENCE</scope>
</reference>
<evidence type="ECO:0000256" key="9">
    <source>
        <dbReference type="ARBA" id="ARBA00045224"/>
    </source>
</evidence>
<dbReference type="GO" id="GO:0060294">
    <property type="term" value="P:cilium movement involved in cell motility"/>
    <property type="evidence" value="ECO:0000318"/>
    <property type="project" value="GO_Central"/>
</dbReference>
<evidence type="ECO:0000256" key="6">
    <source>
        <dbReference type="ARBA" id="ARBA00023069"/>
    </source>
</evidence>
<dbReference type="InterPro" id="IPR048256">
    <property type="entry name" value="Tektin-like"/>
</dbReference>
<dbReference type="AlphaFoldDB" id="Q26623"/>
<evidence type="ECO:0000313" key="13">
    <source>
        <dbReference type="EnsemblMetazoa" id="XP_782318"/>
    </source>
</evidence>
<reference evidence="13" key="3">
    <citation type="submission" date="2021-01" db="UniProtKB">
        <authorList>
            <consortium name="EnsemblMetazoa"/>
        </authorList>
    </citation>
    <scope>IDENTIFICATION</scope>
</reference>
<evidence type="ECO:0000256" key="11">
    <source>
        <dbReference type="SAM" id="Coils"/>
    </source>
</evidence>
<dbReference type="GO" id="GO:0015630">
    <property type="term" value="C:microtubule cytoskeleton"/>
    <property type="evidence" value="ECO:0000318"/>
    <property type="project" value="GO_Central"/>
</dbReference>
<dbReference type="GeneID" id="576964"/>
<keyword evidence="6 10" id="KW-0969">Cilium</keyword>
<dbReference type="PIR" id="S71137">
    <property type="entry name" value="S71137"/>
</dbReference>
<dbReference type="GeneID" id="373481"/>
<dbReference type="RefSeq" id="NP_999788.1">
    <property type="nucleotide sequence ID" value="NM_214623.1"/>
</dbReference>
<feature type="coiled-coil region" evidence="11">
    <location>
        <begin position="341"/>
        <end position="375"/>
    </location>
</feature>
<dbReference type="Pfam" id="PF03148">
    <property type="entry name" value="Tektin"/>
    <property type="match status" value="1"/>
</dbReference>
<dbReference type="PRINTS" id="PR00511">
    <property type="entry name" value="TEKTIN"/>
</dbReference>
<accession>Q26623</accession>
<comment type="subcellular location">
    <subcellularLocation>
        <location evidence="10">Cytoplasm</location>
        <location evidence="10">Cytoskeleton</location>
        <location evidence="10">Cilium axoneme</location>
    </subcellularLocation>
    <subcellularLocation>
        <location evidence="1">Cytoplasm</location>
        <location evidence="1">Cytoskeleton</location>
        <location evidence="1">Flagellum axoneme</location>
    </subcellularLocation>
</comment>
<dbReference type="GO" id="GO:0005930">
    <property type="term" value="C:axoneme"/>
    <property type="evidence" value="ECO:0007669"/>
    <property type="project" value="UniProtKB-SubCell"/>
</dbReference>
<dbReference type="OMA" id="LAMVMDE"/>
<dbReference type="EMDB" id="EMD-40619"/>
<dbReference type="HOGENOM" id="CLU_033588_2_2_1"/>
<evidence type="ECO:0000313" key="14">
    <source>
        <dbReference type="Proteomes" id="UP000007110"/>
    </source>
</evidence>
<evidence type="ECO:0000256" key="1">
    <source>
        <dbReference type="ARBA" id="ARBA00004611"/>
    </source>
</evidence>